<proteinExistence type="predicted"/>
<dbReference type="NCBIfam" id="NF009434">
    <property type="entry name" value="PRK12793.1"/>
    <property type="match status" value="1"/>
</dbReference>
<dbReference type="Pfam" id="PF07309">
    <property type="entry name" value="FlaF"/>
    <property type="match status" value="1"/>
</dbReference>
<protein>
    <submittedName>
        <fullName evidence="1">Flagellar protein FlaF</fullName>
    </submittedName>
</protein>
<dbReference type="STRING" id="937218.SAMN06297251_106173"/>
<gene>
    <name evidence="1" type="ORF">SAMN06297251_106173</name>
</gene>
<dbReference type="InterPro" id="IPR010845">
    <property type="entry name" value="FlaF"/>
</dbReference>
<dbReference type="RefSeq" id="WP_084409814.1">
    <property type="nucleotide sequence ID" value="NZ_FWXR01000006.1"/>
</dbReference>
<dbReference type="GO" id="GO:0044781">
    <property type="term" value="P:bacterial-type flagellum organization"/>
    <property type="evidence" value="ECO:0007669"/>
    <property type="project" value="InterPro"/>
</dbReference>
<organism evidence="1 2">
    <name type="scientific">Fulvimarina manganoxydans</name>
    <dbReference type="NCBI Taxonomy" id="937218"/>
    <lineage>
        <taxon>Bacteria</taxon>
        <taxon>Pseudomonadati</taxon>
        <taxon>Pseudomonadota</taxon>
        <taxon>Alphaproteobacteria</taxon>
        <taxon>Hyphomicrobiales</taxon>
        <taxon>Aurantimonadaceae</taxon>
        <taxon>Fulvimarina</taxon>
    </lineage>
</organism>
<keyword evidence="1" id="KW-0966">Cell projection</keyword>
<keyword evidence="1" id="KW-0969">Cilium</keyword>
<keyword evidence="1" id="KW-0282">Flagellum</keyword>
<sequence>MYQFSYAEVAQDTAADARERERMALDHSIDLLRRAEASGPRSRDAIEAIHATRSLWALLVEDLASSENGLPDNLRAELISIGLWIMREAEAIRLGKSTNFQGILEISQIIRDGLN</sequence>
<dbReference type="OrthoDB" id="9808944at2"/>
<reference evidence="1 2" key="1">
    <citation type="submission" date="2017-04" db="EMBL/GenBank/DDBJ databases">
        <authorList>
            <person name="Afonso C.L."/>
            <person name="Miller P.J."/>
            <person name="Scott M.A."/>
            <person name="Spackman E."/>
            <person name="Goraichik I."/>
            <person name="Dimitrov K.M."/>
            <person name="Suarez D.L."/>
            <person name="Swayne D.E."/>
        </authorList>
    </citation>
    <scope>NUCLEOTIDE SEQUENCE [LARGE SCALE GENOMIC DNA]</scope>
    <source>
        <strain evidence="1 2">CGMCC 1.10972</strain>
    </source>
</reference>
<evidence type="ECO:0000313" key="1">
    <source>
        <dbReference type="EMBL" id="SMC73127.1"/>
    </source>
</evidence>
<keyword evidence="2" id="KW-1185">Reference proteome</keyword>
<evidence type="ECO:0000313" key="2">
    <source>
        <dbReference type="Proteomes" id="UP000192656"/>
    </source>
</evidence>
<accession>A0A1W2BJH7</accession>
<dbReference type="EMBL" id="FWXR01000006">
    <property type="protein sequence ID" value="SMC73127.1"/>
    <property type="molecule type" value="Genomic_DNA"/>
</dbReference>
<name>A0A1W2BJH7_9HYPH</name>
<dbReference type="AlphaFoldDB" id="A0A1W2BJH7"/>
<dbReference type="Proteomes" id="UP000192656">
    <property type="component" value="Unassembled WGS sequence"/>
</dbReference>